<evidence type="ECO:0000256" key="6">
    <source>
        <dbReference type="SAM" id="Phobius"/>
    </source>
</evidence>
<sequence length="361" mass="38646">MPHDDSRLLTWIRESGPVLFGALAALGLFLFAVQLLGASTEAAAGPLERLFRRIVSGDGSALGVSWLATYVVTNGSIVAAISVSLFDVSIISSTELFLMVIGSRLGSAAMVLFVGALDYFQKHRYSLGHATELGLLTFTVTHSIYLPATVLGYLVLPSLEHSVGGLIVGSVPGFQLLVVFQPITRAVVSSLGVWPGLAIAVGVLFASLTLFDRTLGRVNTTWLREGLFGRFRNRWVAFGIGLLVTAVTTSVVFSLGVIVPLYNRGYVKRREIVPYILGANIGTFADTLAVAILLESSVALLVIMTVLGTGSLVITGFLVWYPAYYRAVASIHNRLETDRRVLGAFLLALLLVPVLLVALPV</sequence>
<reference evidence="7 9" key="1">
    <citation type="submission" date="2016-06" db="EMBL/GenBank/DDBJ databases">
        <title>Discovery of anaerobic lithoheterotrophic haloarchaeon capable of sulfur respiration by hydrogen and formate.</title>
        <authorList>
            <person name="Sorokin D.Y."/>
            <person name="Kublanov I.V."/>
            <person name="Roman P."/>
            <person name="Sinninghe Damste J.S."/>
            <person name="Golyshin P.N."/>
            <person name="Rojo D."/>
            <person name="Ciordia S."/>
            <person name="Mena Md.C."/>
            <person name="Ferrer M."/>
            <person name="Smedile F."/>
            <person name="Messina E."/>
            <person name="La Cono V."/>
            <person name="Yakimov M.M."/>
        </authorList>
    </citation>
    <scope>NUCLEOTIDE SEQUENCE [LARGE SCALE GENOMIC DNA]</scope>
    <source>
        <strain evidence="7 9">HTSR1</strain>
    </source>
</reference>
<comment type="subcellular location">
    <subcellularLocation>
        <location evidence="1">Cell membrane</location>
        <topology evidence="1">Multi-pass membrane protein</topology>
    </subcellularLocation>
</comment>
<dbReference type="OrthoDB" id="187584at2157"/>
<feature type="transmembrane region" description="Helical" evidence="6">
    <location>
        <begin position="192"/>
        <end position="211"/>
    </location>
</feature>
<evidence type="ECO:0000256" key="1">
    <source>
        <dbReference type="ARBA" id="ARBA00004651"/>
    </source>
</evidence>
<accession>A0A1D8S4L3</accession>
<dbReference type="PANTHER" id="PTHR10010:SF46">
    <property type="entry name" value="SODIUM-DEPENDENT PHOSPHATE TRANSPORT PROTEIN 2B"/>
    <property type="match status" value="1"/>
</dbReference>
<dbReference type="EMBL" id="CP016070">
    <property type="protein sequence ID" value="AOW80299.1"/>
    <property type="molecule type" value="Genomic_DNA"/>
</dbReference>
<dbReference type="Proteomes" id="UP000185608">
    <property type="component" value="Chromosome"/>
</dbReference>
<evidence type="ECO:0000256" key="5">
    <source>
        <dbReference type="ARBA" id="ARBA00023136"/>
    </source>
</evidence>
<evidence type="ECO:0000256" key="4">
    <source>
        <dbReference type="ARBA" id="ARBA00022989"/>
    </source>
</evidence>
<dbReference type="KEGG" id="hhsr:HSR6_1154"/>
<dbReference type="Proteomes" id="UP000186165">
    <property type="component" value="Chromosome"/>
</dbReference>
<dbReference type="GO" id="GO:0005886">
    <property type="term" value="C:plasma membrane"/>
    <property type="evidence" value="ECO:0007669"/>
    <property type="project" value="UniProtKB-SubCell"/>
</dbReference>
<dbReference type="GeneID" id="30417678"/>
<feature type="transmembrane region" description="Helical" evidence="6">
    <location>
        <begin position="300"/>
        <end position="321"/>
    </location>
</feature>
<evidence type="ECO:0000256" key="3">
    <source>
        <dbReference type="ARBA" id="ARBA00022692"/>
    </source>
</evidence>
<keyword evidence="2" id="KW-1003">Cell membrane</keyword>
<feature type="transmembrane region" description="Helical" evidence="6">
    <location>
        <begin position="20"/>
        <end position="40"/>
    </location>
</feature>
<feature type="transmembrane region" description="Helical" evidence="6">
    <location>
        <begin position="61"/>
        <end position="85"/>
    </location>
</feature>
<keyword evidence="5 6" id="KW-0472">Membrane</keyword>
<keyword evidence="3 6" id="KW-0812">Transmembrane</keyword>
<evidence type="ECO:0000256" key="2">
    <source>
        <dbReference type="ARBA" id="ARBA00022475"/>
    </source>
</evidence>
<feature type="transmembrane region" description="Helical" evidence="6">
    <location>
        <begin position="272"/>
        <end position="294"/>
    </location>
</feature>
<proteinExistence type="predicted"/>
<reference evidence="8" key="3">
    <citation type="journal article" date="2017" name="ISME J.">
        <title>Discovery of anaerobic lithoheterotrophic haloarchaea, ubiquitous in hypersaline habitats.</title>
        <authorList>
            <person name="Sorokin D.Y."/>
            <person name="Messina E."/>
            <person name="Smedile F."/>
            <person name="Roman P."/>
            <person name="Damste J.S.S."/>
            <person name="Ciordia S."/>
            <person name="Mena M.C."/>
            <person name="Ferrer M."/>
            <person name="Golyshin P.N."/>
            <person name="Kublanov I.V."/>
            <person name="Samarov N.I."/>
            <person name="Toshchakov S.V."/>
            <person name="La Cono V."/>
            <person name="Yakimov M.M."/>
        </authorList>
    </citation>
    <scope>NUCLEOTIDE SEQUENCE</scope>
    <source>
        <strain evidence="8">HSR6</strain>
    </source>
</reference>
<feature type="transmembrane region" description="Helical" evidence="6">
    <location>
        <begin position="97"/>
        <end position="121"/>
    </location>
</feature>
<dbReference type="RefSeq" id="WP_083258863.1">
    <property type="nucleotide sequence ID" value="NZ_CP016070.1"/>
</dbReference>
<evidence type="ECO:0000313" key="10">
    <source>
        <dbReference type="Proteomes" id="UP000186165"/>
    </source>
</evidence>
<feature type="transmembrane region" description="Helical" evidence="6">
    <location>
        <begin position="235"/>
        <end position="260"/>
    </location>
</feature>
<dbReference type="AlphaFoldDB" id="A0A1D8S4L3"/>
<dbReference type="PANTHER" id="PTHR10010">
    <property type="entry name" value="SOLUTE CARRIER FAMILY 34 SODIUM PHOSPHATE , MEMBER 2-RELATED"/>
    <property type="match status" value="1"/>
</dbReference>
<feature type="transmembrane region" description="Helical" evidence="6">
    <location>
        <begin position="133"/>
        <end position="156"/>
    </location>
</feature>
<evidence type="ECO:0000313" key="7">
    <source>
        <dbReference type="EMBL" id="AOW80299.1"/>
    </source>
</evidence>
<dbReference type="STRING" id="1873524.HSR6_1154"/>
<dbReference type="GO" id="GO:0005436">
    <property type="term" value="F:sodium:phosphate symporter activity"/>
    <property type="evidence" value="ECO:0007669"/>
    <property type="project" value="InterPro"/>
</dbReference>
<evidence type="ECO:0008006" key="11">
    <source>
        <dbReference type="Google" id="ProtNLM"/>
    </source>
</evidence>
<dbReference type="EMBL" id="CP016804">
    <property type="protein sequence ID" value="APE95602.1"/>
    <property type="molecule type" value="Genomic_DNA"/>
</dbReference>
<dbReference type="KEGG" id="halh:HTSR_1119"/>
<feature type="transmembrane region" description="Helical" evidence="6">
    <location>
        <begin position="162"/>
        <end position="180"/>
    </location>
</feature>
<reference evidence="10" key="2">
    <citation type="submission" date="2016-08" db="EMBL/GenBank/DDBJ databases">
        <title>Discovery of first anaerobic lithoheterotrophic haloarchae widely represented in hypersaline habitats.</title>
        <authorList>
            <person name="Sorokin D.Y."/>
            <person name="Kublanov I.V."/>
            <person name="Roman P."/>
            <person name="Sinninghe Damste J.S."/>
            <person name="Golyshin P.N."/>
            <person name="Rojo D."/>
            <person name="Ciordia S."/>
            <person name="Mena Md.C."/>
            <person name="Ferrer M."/>
            <person name="Smedile F."/>
            <person name="Messina E."/>
            <person name="La Cono V."/>
            <person name="Yakimov M.M."/>
        </authorList>
    </citation>
    <scope>NUCLEOTIDE SEQUENCE [LARGE SCALE GENOMIC DNA]</scope>
    <source>
        <strain evidence="10">HSR6</strain>
    </source>
</reference>
<dbReference type="GO" id="GO:0044341">
    <property type="term" value="P:sodium-dependent phosphate transport"/>
    <property type="evidence" value="ECO:0007669"/>
    <property type="project" value="InterPro"/>
</dbReference>
<accession>A0A1J1ABT7</accession>
<evidence type="ECO:0000313" key="8">
    <source>
        <dbReference type="EMBL" id="APE95602.1"/>
    </source>
</evidence>
<keyword evidence="10" id="KW-1185">Reference proteome</keyword>
<evidence type="ECO:0000313" key="9">
    <source>
        <dbReference type="Proteomes" id="UP000185608"/>
    </source>
</evidence>
<organism evidence="7 9">
    <name type="scientific">Halodesulfurarchaeum formicicum</name>
    <dbReference type="NCBI Taxonomy" id="1873524"/>
    <lineage>
        <taxon>Archaea</taxon>
        <taxon>Methanobacteriati</taxon>
        <taxon>Methanobacteriota</taxon>
        <taxon>Stenosarchaea group</taxon>
        <taxon>Halobacteria</taxon>
        <taxon>Halobacteriales</taxon>
        <taxon>Halobacteriaceae</taxon>
        <taxon>Halodesulfurarchaeum</taxon>
    </lineage>
</organism>
<feature type="transmembrane region" description="Helical" evidence="6">
    <location>
        <begin position="341"/>
        <end position="359"/>
    </location>
</feature>
<protein>
    <recommendedName>
        <fullName evidence="11">Sodium:phosphate symporter</fullName>
    </recommendedName>
</protein>
<dbReference type="InterPro" id="IPR003841">
    <property type="entry name" value="Na/Pi_transpt"/>
</dbReference>
<gene>
    <name evidence="8" type="ORF">HSR6_1154</name>
    <name evidence="7" type="ORF">HTSR_1119</name>
</gene>
<dbReference type="Pfam" id="PF02690">
    <property type="entry name" value="Na_Pi_cotrans"/>
    <property type="match status" value="1"/>
</dbReference>
<keyword evidence="4 6" id="KW-1133">Transmembrane helix</keyword>
<name>A0A1D8S4L3_9EURY</name>